<dbReference type="Gene3D" id="3.40.710.10">
    <property type="entry name" value="DD-peptidase/beta-lactamase superfamily"/>
    <property type="match status" value="1"/>
</dbReference>
<protein>
    <submittedName>
        <fullName evidence="2">Class A beta-lactamase-related serine hydrolase</fullName>
    </submittedName>
</protein>
<evidence type="ECO:0000259" key="1">
    <source>
        <dbReference type="Pfam" id="PF00144"/>
    </source>
</evidence>
<dbReference type="Pfam" id="PF00144">
    <property type="entry name" value="Beta-lactamase"/>
    <property type="match status" value="1"/>
</dbReference>
<sequence>MKFRNRHTAILLMLTFIMPLVVFTQHYEKEHKTLNFKPLENKIQSWVDSGYYNGASIIIANDKQILYNNYFGSYKPETVVFIASAGKWLAAAAIARLVDQGKLNWNDKVKKWLPEFTDSKGEATLAQLFSHTSGYPDYQPANKPVDMYQTLQESVKHIVSLPADTLPGTTFKYGGLGMNVAGRMAEVATGKKWETIFQEQIAIPLSMQSTRFTPVDSSGGHAPMLGGGARSTLQDYMNFLSMIFHKGMFEGKRILSEAAIDFMEADQVKEAVVLKDDLVRKVRHEVRTDIYGLGEWREEVDEAGNATLISSPLWAGAYPWIDRRTNVYGFFLTHIVQFKNGFNSFLASPAIVNDVRNAIEENKYDKISKNRKR</sequence>
<name>A0A4Q1CLL7_9BACT</name>
<dbReference type="PANTHER" id="PTHR43283:SF3">
    <property type="entry name" value="BETA-LACTAMASE FAMILY PROTEIN (AFU_ORTHOLOGUE AFUA_5G07500)"/>
    <property type="match status" value="1"/>
</dbReference>
<accession>A0A4Q1CLL7</accession>
<dbReference type="EMBL" id="SDHW01000001">
    <property type="protein sequence ID" value="RXK61644.1"/>
    <property type="molecule type" value="Genomic_DNA"/>
</dbReference>
<evidence type="ECO:0000313" key="3">
    <source>
        <dbReference type="Proteomes" id="UP000290204"/>
    </source>
</evidence>
<feature type="domain" description="Beta-lactamase-related" evidence="1">
    <location>
        <begin position="42"/>
        <end position="335"/>
    </location>
</feature>
<keyword evidence="2" id="KW-0378">Hydrolase</keyword>
<comment type="caution">
    <text evidence="2">The sequence shown here is derived from an EMBL/GenBank/DDBJ whole genome shotgun (WGS) entry which is preliminary data.</text>
</comment>
<organism evidence="2 3">
    <name type="scientific">Lacibacter luteus</name>
    <dbReference type="NCBI Taxonomy" id="2508719"/>
    <lineage>
        <taxon>Bacteria</taxon>
        <taxon>Pseudomonadati</taxon>
        <taxon>Bacteroidota</taxon>
        <taxon>Chitinophagia</taxon>
        <taxon>Chitinophagales</taxon>
        <taxon>Chitinophagaceae</taxon>
        <taxon>Lacibacter</taxon>
    </lineage>
</organism>
<gene>
    <name evidence="2" type="ORF">ESA94_01110</name>
</gene>
<dbReference type="OrthoDB" id="2247630at2"/>
<dbReference type="AlphaFoldDB" id="A0A4Q1CLL7"/>
<dbReference type="SUPFAM" id="SSF56601">
    <property type="entry name" value="beta-lactamase/transpeptidase-like"/>
    <property type="match status" value="1"/>
</dbReference>
<dbReference type="PANTHER" id="PTHR43283">
    <property type="entry name" value="BETA-LACTAMASE-RELATED"/>
    <property type="match status" value="1"/>
</dbReference>
<evidence type="ECO:0000313" key="2">
    <source>
        <dbReference type="EMBL" id="RXK61644.1"/>
    </source>
</evidence>
<dbReference type="Proteomes" id="UP000290204">
    <property type="component" value="Unassembled WGS sequence"/>
</dbReference>
<proteinExistence type="predicted"/>
<dbReference type="GO" id="GO:0016787">
    <property type="term" value="F:hydrolase activity"/>
    <property type="evidence" value="ECO:0007669"/>
    <property type="project" value="UniProtKB-KW"/>
</dbReference>
<reference evidence="2 3" key="1">
    <citation type="submission" date="2019-01" db="EMBL/GenBank/DDBJ databases">
        <title>Lacibacter sp. strain TTM-7.</title>
        <authorList>
            <person name="Chen W.-M."/>
        </authorList>
    </citation>
    <scope>NUCLEOTIDE SEQUENCE [LARGE SCALE GENOMIC DNA]</scope>
    <source>
        <strain evidence="2 3">TTM-7</strain>
    </source>
</reference>
<dbReference type="InterPro" id="IPR050789">
    <property type="entry name" value="Diverse_Enzym_Activities"/>
</dbReference>
<keyword evidence="3" id="KW-1185">Reference proteome</keyword>
<dbReference type="InterPro" id="IPR001466">
    <property type="entry name" value="Beta-lactam-related"/>
</dbReference>
<dbReference type="InterPro" id="IPR012338">
    <property type="entry name" value="Beta-lactam/transpept-like"/>
</dbReference>